<keyword evidence="2" id="KW-0479">Metal-binding</keyword>
<dbReference type="PROSITE" id="PS50115">
    <property type="entry name" value="ARFGAP"/>
    <property type="match status" value="1"/>
</dbReference>
<dbReference type="FunFam" id="1.10.220.150:FF:000004">
    <property type="entry name" value="Putative ADP-ribosylation factor GTPase-activating protein 2"/>
    <property type="match status" value="1"/>
</dbReference>
<accession>A0A8H7VTC8</accession>
<dbReference type="CDD" id="cd08831">
    <property type="entry name" value="ArfGap_ArfGap2_3_like"/>
    <property type="match status" value="1"/>
</dbReference>
<dbReference type="InterPro" id="IPR001164">
    <property type="entry name" value="ArfGAP_dom"/>
</dbReference>
<dbReference type="Pfam" id="PF01412">
    <property type="entry name" value="ArfGap"/>
    <property type="match status" value="1"/>
</dbReference>
<feature type="compositionally biased region" description="Basic and acidic residues" evidence="6">
    <location>
        <begin position="238"/>
        <end position="254"/>
    </location>
</feature>
<evidence type="ECO:0000256" key="1">
    <source>
        <dbReference type="ARBA" id="ARBA00022468"/>
    </source>
</evidence>
<feature type="compositionally biased region" description="Basic and acidic residues" evidence="6">
    <location>
        <begin position="164"/>
        <end position="182"/>
    </location>
</feature>
<comment type="caution">
    <text evidence="8">The sequence shown here is derived from an EMBL/GenBank/DDBJ whole genome shotgun (WGS) entry which is preliminary data.</text>
</comment>
<dbReference type="InterPro" id="IPR037278">
    <property type="entry name" value="ARFGAP/RecO"/>
</dbReference>
<evidence type="ECO:0000256" key="4">
    <source>
        <dbReference type="ARBA" id="ARBA00022833"/>
    </source>
</evidence>
<dbReference type="SMART" id="SM00105">
    <property type="entry name" value="ArfGap"/>
    <property type="match status" value="1"/>
</dbReference>
<dbReference type="InterPro" id="IPR038508">
    <property type="entry name" value="ArfGAP_dom_sf"/>
</dbReference>
<dbReference type="PANTHER" id="PTHR45686:SF4">
    <property type="entry name" value="ADP-RIBOSYLATION FACTOR GTPASE ACTIVATING PROTEIN 3, ISOFORM H"/>
    <property type="match status" value="1"/>
</dbReference>
<reference evidence="8" key="1">
    <citation type="submission" date="2021-01" db="EMBL/GenBank/DDBJ databases">
        <title>Metabolic potential, ecology and presence of endohyphal bacteria is reflected in genomic diversity of Mucoromycotina.</title>
        <authorList>
            <person name="Muszewska A."/>
            <person name="Okrasinska A."/>
            <person name="Steczkiewicz K."/>
            <person name="Drgas O."/>
            <person name="Orlowska M."/>
            <person name="Perlinska-Lenart U."/>
            <person name="Aleksandrzak-Piekarczyk T."/>
            <person name="Szatraj K."/>
            <person name="Zielenkiewicz U."/>
            <person name="Pilsyk S."/>
            <person name="Malc E."/>
            <person name="Mieczkowski P."/>
            <person name="Kruszewska J.S."/>
            <person name="Biernat P."/>
            <person name="Pawlowska J."/>
        </authorList>
    </citation>
    <scope>NUCLEOTIDE SEQUENCE</scope>
    <source>
        <strain evidence="8">WA0000018081</strain>
    </source>
</reference>
<evidence type="ECO:0000313" key="9">
    <source>
        <dbReference type="Proteomes" id="UP000613177"/>
    </source>
</evidence>
<keyword evidence="9" id="KW-1185">Reference proteome</keyword>
<feature type="domain" description="Arf-GAP" evidence="7">
    <location>
        <begin position="10"/>
        <end position="115"/>
    </location>
</feature>
<dbReference type="SUPFAM" id="SSF57863">
    <property type="entry name" value="ArfGap/RecO-like zinc finger"/>
    <property type="match status" value="1"/>
</dbReference>
<gene>
    <name evidence="8" type="ORF">INT48_005603</name>
</gene>
<dbReference type="GO" id="GO:0005096">
    <property type="term" value="F:GTPase activator activity"/>
    <property type="evidence" value="ECO:0007669"/>
    <property type="project" value="UniProtKB-KW"/>
</dbReference>
<name>A0A8H7VTC8_9FUNG</name>
<evidence type="ECO:0000256" key="2">
    <source>
        <dbReference type="ARBA" id="ARBA00022723"/>
    </source>
</evidence>
<evidence type="ECO:0000259" key="7">
    <source>
        <dbReference type="PROSITE" id="PS50115"/>
    </source>
</evidence>
<keyword evidence="1" id="KW-0343">GTPase activation</keyword>
<dbReference type="PANTHER" id="PTHR45686">
    <property type="entry name" value="ADP-RIBOSYLATION FACTOR GTPASE ACTIVATING PROTEIN 3, ISOFORM H-RELATED"/>
    <property type="match status" value="1"/>
</dbReference>
<evidence type="ECO:0000313" key="8">
    <source>
        <dbReference type="EMBL" id="KAG2230647.1"/>
    </source>
</evidence>
<proteinExistence type="predicted"/>
<dbReference type="GO" id="GO:0000139">
    <property type="term" value="C:Golgi membrane"/>
    <property type="evidence" value="ECO:0007669"/>
    <property type="project" value="GOC"/>
</dbReference>
<dbReference type="EMBL" id="JAEPRE010000190">
    <property type="protein sequence ID" value="KAG2230647.1"/>
    <property type="molecule type" value="Genomic_DNA"/>
</dbReference>
<feature type="compositionally biased region" description="Basic and acidic residues" evidence="6">
    <location>
        <begin position="326"/>
        <end position="336"/>
    </location>
</feature>
<dbReference type="GO" id="GO:0048205">
    <property type="term" value="P:COPI coating of Golgi vesicle"/>
    <property type="evidence" value="ECO:0007669"/>
    <property type="project" value="TreeGrafter"/>
</dbReference>
<dbReference type="GO" id="GO:0008270">
    <property type="term" value="F:zinc ion binding"/>
    <property type="evidence" value="ECO:0007669"/>
    <property type="project" value="UniProtKB-KW"/>
</dbReference>
<feature type="compositionally biased region" description="Low complexity" evidence="6">
    <location>
        <begin position="142"/>
        <end position="163"/>
    </location>
</feature>
<feature type="compositionally biased region" description="Polar residues" evidence="6">
    <location>
        <begin position="192"/>
        <end position="204"/>
    </location>
</feature>
<protein>
    <recommendedName>
        <fullName evidence="7">Arf-GAP domain-containing protein</fullName>
    </recommendedName>
</protein>
<feature type="compositionally biased region" description="Low complexity" evidence="6">
    <location>
        <begin position="307"/>
        <end position="317"/>
    </location>
</feature>
<sequence>MPEPTKEQIQIVFKKLKQNRYNKACFDCNSKNPNWASVSFGVYICTDCSSAHRNLGVHISFVRSTVLDSWSWEQLRMMKVGGNQTATEFFSKNGGSTTKDARVKYSSRTAQQYKELLTKRTADDAIANPTTVVIDMNDGAVPVEETPISTPTPPQQQQQQPESTIERSTESPEAFEEKKEEEAPVAPPSTPVKVSTPNTRSARSTVGARAPRKSGKTGKLGVKKAPVNFNFEAAEAQAKQDSERNIKYGVKEDEPSVSADVEEQPSKITSSRLAYNDTSSRSRSNTNEDEYEKLGFGMSRMNMNEKSSSTSMPSQKSYHQQPSQQDETKSAREKFGSARAISSDQYFGRNEYDPAVAAAESSRLSQFSSAKAISSDQYFGRESEMEDSSSYNNNPDVVSLGDWDNVQDHAVAMARKFVDQAALDLDAVKDLAENASSRVRNYFNA</sequence>
<organism evidence="8 9">
    <name type="scientific">Thamnidium elegans</name>
    <dbReference type="NCBI Taxonomy" id="101142"/>
    <lineage>
        <taxon>Eukaryota</taxon>
        <taxon>Fungi</taxon>
        <taxon>Fungi incertae sedis</taxon>
        <taxon>Mucoromycota</taxon>
        <taxon>Mucoromycotina</taxon>
        <taxon>Mucoromycetes</taxon>
        <taxon>Mucorales</taxon>
        <taxon>Mucorineae</taxon>
        <taxon>Mucoraceae</taxon>
        <taxon>Thamnidium</taxon>
    </lineage>
</organism>
<dbReference type="Gene3D" id="1.10.220.150">
    <property type="entry name" value="Arf GTPase activating protein"/>
    <property type="match status" value="1"/>
</dbReference>
<dbReference type="AlphaFoldDB" id="A0A8H7VTC8"/>
<evidence type="ECO:0000256" key="6">
    <source>
        <dbReference type="SAM" id="MobiDB-lite"/>
    </source>
</evidence>
<keyword evidence="4" id="KW-0862">Zinc</keyword>
<keyword evidence="3 5" id="KW-0863">Zinc-finger</keyword>
<dbReference type="PRINTS" id="PR00405">
    <property type="entry name" value="REVINTRACTNG"/>
</dbReference>
<evidence type="ECO:0000256" key="5">
    <source>
        <dbReference type="PROSITE-ProRule" id="PRU00288"/>
    </source>
</evidence>
<dbReference type="Proteomes" id="UP000613177">
    <property type="component" value="Unassembled WGS sequence"/>
</dbReference>
<evidence type="ECO:0000256" key="3">
    <source>
        <dbReference type="ARBA" id="ARBA00022771"/>
    </source>
</evidence>
<feature type="region of interest" description="Disordered" evidence="6">
    <location>
        <begin position="142"/>
        <end position="343"/>
    </location>
</feature>